<dbReference type="PANTHER" id="PTHR42855:SF2">
    <property type="entry name" value="DRUG RESISTANCE ABC TRANSPORTER,ATP-BINDING PROTEIN"/>
    <property type="match status" value="1"/>
</dbReference>
<dbReference type="NCBIfam" id="NF000355">
    <property type="entry name" value="ribo_prot_ABC_F"/>
    <property type="match status" value="1"/>
</dbReference>
<evidence type="ECO:0000256" key="1">
    <source>
        <dbReference type="ARBA" id="ARBA00022741"/>
    </source>
</evidence>
<organism evidence="4 5">
    <name type="scientific">Metabacillus herbersteinensis</name>
    <dbReference type="NCBI Taxonomy" id="283816"/>
    <lineage>
        <taxon>Bacteria</taxon>
        <taxon>Bacillati</taxon>
        <taxon>Bacillota</taxon>
        <taxon>Bacilli</taxon>
        <taxon>Bacillales</taxon>
        <taxon>Bacillaceae</taxon>
        <taxon>Metabacillus</taxon>
    </lineage>
</organism>
<dbReference type="RefSeq" id="WP_378931109.1">
    <property type="nucleotide sequence ID" value="NZ_JBHLVO010000002.1"/>
</dbReference>
<evidence type="ECO:0000256" key="2">
    <source>
        <dbReference type="ARBA" id="ARBA00022840"/>
    </source>
</evidence>
<evidence type="ECO:0000259" key="3">
    <source>
        <dbReference type="PROSITE" id="PS50893"/>
    </source>
</evidence>
<protein>
    <submittedName>
        <fullName evidence="4">Ribosomal protection-like ABC-F family protein</fullName>
    </submittedName>
</protein>
<gene>
    <name evidence="4" type="primary">abc-f</name>
    <name evidence="4" type="ORF">ACFFIX_04905</name>
</gene>
<dbReference type="PANTHER" id="PTHR42855">
    <property type="entry name" value="ABC TRANSPORTER ATP-BINDING SUBUNIT"/>
    <property type="match status" value="1"/>
</dbReference>
<dbReference type="InterPro" id="IPR051309">
    <property type="entry name" value="ABCF_ATPase"/>
</dbReference>
<dbReference type="InterPro" id="IPR003439">
    <property type="entry name" value="ABC_transporter-like_ATP-bd"/>
</dbReference>
<name>A0ABV6GAT8_9BACI</name>
<evidence type="ECO:0000313" key="5">
    <source>
        <dbReference type="Proteomes" id="UP001589854"/>
    </source>
</evidence>
<dbReference type="InterPro" id="IPR003593">
    <property type="entry name" value="AAA+_ATPase"/>
</dbReference>
<dbReference type="Pfam" id="PF00005">
    <property type="entry name" value="ABC_tran"/>
    <property type="match status" value="2"/>
</dbReference>
<proteinExistence type="predicted"/>
<sequence>MTSNQLQHCLLSVRELEKSFGVQKILAKLNFDIKNGDRIGLVGPNGAGKSTLANLLSGKLEMDNGTINYPNGYVNTEYLLQTVDYETHDYNRVIRDSKDKSFLELSSQLGLKKILNWGQQRIDNMSGGEKLKLSLAKVWAANPEFLILDEPTNHLDLEGVKWLVNELKMFNGAVLIISHDRFFLDSTVDQIFELDKEVLTTYQGTYTDYRTEKRRQHEEQLHRFSIQQKEKKRIETMLSKLENWSEKAHRNSTKQDGYKEYYRVKAKKMDIQVKSRKNRLQKELVQNKAENPKVEGKINFEFEEANKRGKRIIEARNLSKTIQNRTLFENSYFYLTSGERIGVVGPNGCGKSTLLKMLRGEETLSQGELWKSDSVQIGYLSQDVNDLNPNQTPLQALDLTTKEEIVKAKKLLANMGLYGHVLQQKIETLSLGQRTRLKLTGLLMTQHDVLILDEPTNHLDLPSREMLEETLADYNGTLILVTHDYYFLKKLCDKLLVFEHNTIKRVEMGIEELLEKTENRRQPQQENEHELMLIETRLTAILGELSLVAYGDEKYKLLDLEYQKLTKRKKDIKKS</sequence>
<dbReference type="Proteomes" id="UP001589854">
    <property type="component" value="Unassembled WGS sequence"/>
</dbReference>
<dbReference type="InterPro" id="IPR027417">
    <property type="entry name" value="P-loop_NTPase"/>
</dbReference>
<evidence type="ECO:0000313" key="4">
    <source>
        <dbReference type="EMBL" id="MFC0270791.1"/>
    </source>
</evidence>
<dbReference type="Gene3D" id="3.40.50.300">
    <property type="entry name" value="P-loop containing nucleotide triphosphate hydrolases"/>
    <property type="match status" value="2"/>
</dbReference>
<dbReference type="SMART" id="SM00382">
    <property type="entry name" value="AAA"/>
    <property type="match status" value="2"/>
</dbReference>
<keyword evidence="1" id="KW-0547">Nucleotide-binding</keyword>
<reference evidence="4 5" key="1">
    <citation type="submission" date="2024-09" db="EMBL/GenBank/DDBJ databases">
        <authorList>
            <person name="Sun Q."/>
            <person name="Mori K."/>
        </authorList>
    </citation>
    <scope>NUCLEOTIDE SEQUENCE [LARGE SCALE GENOMIC DNA]</scope>
    <source>
        <strain evidence="4 5">CCM 7228</strain>
    </source>
</reference>
<feature type="domain" description="ABC transporter" evidence="3">
    <location>
        <begin position="313"/>
        <end position="525"/>
    </location>
</feature>
<feature type="domain" description="ABC transporter" evidence="3">
    <location>
        <begin position="11"/>
        <end position="221"/>
    </location>
</feature>
<keyword evidence="2" id="KW-0067">ATP-binding</keyword>
<keyword evidence="5" id="KW-1185">Reference proteome</keyword>
<dbReference type="EMBL" id="JBHLVO010000002">
    <property type="protein sequence ID" value="MFC0270791.1"/>
    <property type="molecule type" value="Genomic_DNA"/>
</dbReference>
<accession>A0ABV6GAT8</accession>
<dbReference type="CDD" id="cd03221">
    <property type="entry name" value="ABCF_EF-3"/>
    <property type="match status" value="2"/>
</dbReference>
<comment type="caution">
    <text evidence="4">The sequence shown here is derived from an EMBL/GenBank/DDBJ whole genome shotgun (WGS) entry which is preliminary data.</text>
</comment>
<dbReference type="SUPFAM" id="SSF52540">
    <property type="entry name" value="P-loop containing nucleoside triphosphate hydrolases"/>
    <property type="match status" value="2"/>
</dbReference>
<dbReference type="PROSITE" id="PS50893">
    <property type="entry name" value="ABC_TRANSPORTER_2"/>
    <property type="match status" value="2"/>
</dbReference>